<feature type="domain" description="P-type" evidence="3">
    <location>
        <begin position="605"/>
        <end position="645"/>
    </location>
</feature>
<dbReference type="Gene3D" id="3.50.4.10">
    <property type="entry name" value="Hepatocyte Growth Factor"/>
    <property type="match status" value="1"/>
</dbReference>
<dbReference type="CDD" id="cd00111">
    <property type="entry name" value="Trefoil"/>
    <property type="match status" value="1"/>
</dbReference>
<evidence type="ECO:0000256" key="1">
    <source>
        <dbReference type="PROSITE-ProRule" id="PRU00779"/>
    </source>
</evidence>
<sequence>MRLLVTALAVAFQFVILSASTASLLTDICPGDPTVTVETCRGLDSVSDPVRFDASCMLEQTGCGAGGHLCCRYCGTNGISCTDPPDCNTACIELGVEYDLPIQPSPPRKLGTPEGTGFTTNDNNETHLVLQCQKLCAEDEECTHFSVMDIGHIWHNEEEEEEEGSIYEPSCHLFEIPPGSAILRLADQDSISGPQDCFAIESVVTSPGCVPACMNGSISDYGYVNVSSTTRDSMALPATSARACYAWCRQRSDCDYTNYDIVHQSCFLLKETADTGLVRMDGFEAGCLNENCRRGVDLYKEGNPSTWPPLLNLFHQNTHEIPERSHLSDANFGTSSQPSALETLWDAQSDEFWEGNKTGSEVDHFTIQFSSKTYVGGIALFFGQKALVERNIPPLLSGNWTPQHITVKYKNDENDWEEILSADGNTQMMFERHFALVHSDEFTVEMASTPTEEPSRVYGVHLYGVPEACFHTMGAFKCAEPFTHGPFSGGLSVCKDACASDSSCLCATFTMTSQCNVGGGPYGMTADIMSTSFVKGPPFSEASSVDMMLIANQSARIGDTAIFQAAFLDDHQCRTVGPVNETVRSAVTEVTVETAQAWGAKTDYVECPNSQMRFARCALQTSSQSACEALGCCWDASADDCYSVDPLWDLTGTYRLTSEAGNVEIEITHDRENNLIIGPSVELGGLFNAIPLSYVSSDVSTPLTMRGLETPDTELHLVLDAGGGYVKASRAEMEVEYMGQTYTLTRMLNVSASGSHVIGELGDFSSLKDAAQQVSVDTSLSDPVVFYGVHRPANSKANTGSTRPRTLAVLGPHAAKSAPPQQNWHFFAAAEEPSCATPDYVGTRVPWMILEKGSYLLPNPGRHKMDMMHVGTFTIPADYVIGQTEHKYQHPGWHRVVFPKSFPLTSEVIVIVTVLAYTHSNNYVAARVKDVSPYGFLASLEDDSHGIMDDLRRKGDITIGYLAIEWPGDVKVPVSIGRLVGMKRMYPADGDDEMRFDFPRRFDKDKWFGFASYGTYMEAVSKTMKGLSTTGTRLYLETNDNHECYKVI</sequence>
<dbReference type="InParanoid" id="A0A0G4GZ89"/>
<reference evidence="4 5" key="1">
    <citation type="submission" date="2014-11" db="EMBL/GenBank/DDBJ databases">
        <authorList>
            <person name="Zhu J."/>
            <person name="Qi W."/>
            <person name="Song R."/>
        </authorList>
    </citation>
    <scope>NUCLEOTIDE SEQUENCE [LARGE SCALE GENOMIC DNA]</scope>
</reference>
<evidence type="ECO:0000259" key="3">
    <source>
        <dbReference type="PROSITE" id="PS51448"/>
    </source>
</evidence>
<dbReference type="AlphaFoldDB" id="A0A0G4GZ89"/>
<accession>A0A0G4GZ89</accession>
<comment type="caution">
    <text evidence="1">Lacks conserved residue(s) required for the propagation of feature annotation.</text>
</comment>
<feature type="disulfide bond" evidence="1">
    <location>
        <begin position="607"/>
        <end position="633"/>
    </location>
</feature>
<dbReference type="InterPro" id="IPR000519">
    <property type="entry name" value="P_trefoil_dom"/>
</dbReference>
<evidence type="ECO:0000313" key="5">
    <source>
        <dbReference type="Proteomes" id="UP000041254"/>
    </source>
</evidence>
<gene>
    <name evidence="4" type="ORF">Vbra_10486</name>
</gene>
<feature type="disulfide bond" evidence="1">
    <location>
        <begin position="617"/>
        <end position="632"/>
    </location>
</feature>
<keyword evidence="2" id="KW-0732">Signal</keyword>
<dbReference type="VEuPathDB" id="CryptoDB:Vbra_10486"/>
<evidence type="ECO:0000313" key="4">
    <source>
        <dbReference type="EMBL" id="CEM36396.1"/>
    </source>
</evidence>
<feature type="chain" id="PRO_5005191211" description="P-type domain-containing protein" evidence="2">
    <location>
        <begin position="23"/>
        <end position="1048"/>
    </location>
</feature>
<dbReference type="Proteomes" id="UP000041254">
    <property type="component" value="Unassembled WGS sequence"/>
</dbReference>
<dbReference type="EMBL" id="CDMY01000887">
    <property type="protein sequence ID" value="CEM36396.1"/>
    <property type="molecule type" value="Genomic_DNA"/>
</dbReference>
<proteinExistence type="predicted"/>
<keyword evidence="1" id="KW-1015">Disulfide bond</keyword>
<protein>
    <recommendedName>
        <fullName evidence="3">P-type domain-containing protein</fullName>
    </recommendedName>
</protein>
<feature type="signal peptide" evidence="2">
    <location>
        <begin position="1"/>
        <end position="22"/>
    </location>
</feature>
<evidence type="ECO:0000256" key="2">
    <source>
        <dbReference type="SAM" id="SignalP"/>
    </source>
</evidence>
<name>A0A0G4GZ89_VITBC</name>
<dbReference type="PhylomeDB" id="A0A0G4GZ89"/>
<organism evidence="4 5">
    <name type="scientific">Vitrella brassicaformis (strain CCMP3155)</name>
    <dbReference type="NCBI Taxonomy" id="1169540"/>
    <lineage>
        <taxon>Eukaryota</taxon>
        <taxon>Sar</taxon>
        <taxon>Alveolata</taxon>
        <taxon>Colpodellida</taxon>
        <taxon>Vitrellaceae</taxon>
        <taxon>Vitrella</taxon>
    </lineage>
</organism>
<keyword evidence="5" id="KW-1185">Reference proteome</keyword>
<dbReference type="PROSITE" id="PS51448">
    <property type="entry name" value="P_TREFOIL_2"/>
    <property type="match status" value="1"/>
</dbReference>